<gene>
    <name evidence="2" type="ORF">Cvel_2125</name>
</gene>
<proteinExistence type="predicted"/>
<evidence type="ECO:0008006" key="3">
    <source>
        <dbReference type="Google" id="ProtNLM"/>
    </source>
</evidence>
<protein>
    <recommendedName>
        <fullName evidence="3">N-acetyltransferase domain-containing protein</fullName>
    </recommendedName>
</protein>
<dbReference type="AlphaFoldDB" id="A0A0G4IAY7"/>
<name>A0A0G4IAY7_9ALVE</name>
<dbReference type="SUPFAM" id="SSF55729">
    <property type="entry name" value="Acyl-CoA N-acyltransferases (Nat)"/>
    <property type="match status" value="1"/>
</dbReference>
<sequence length="384" mass="41811">MLQKQSAVPSQVEKFGAPEPRFAVALVASGPPPESCGDSRKLCAEGATLTACCLITRLNQLLLWSPEEEGSSLCAEGVRTLAKNLKGDHSGCFGVRQTETERRPVPLVASVRGRVDLVSAFLEVCLSFPGHCKVVQAEERAERLMECVRYTMVESPFPEGKKPPRGFLRVVSKENEAEAILLACWYVNFEEEVSLARYCIICPHASDSFLLLVNYVTLLPAAPVYTPPERRGCGFASALVAGMTSLALNGKRESAAGRGRRCCVESSEELIKEKEELQKPPGKDSGFGLSLTADLKEKGQCQADGPSRSLSESKAYEWVYLFTDPANPTSNKVYEACGFRPVSHWKTVKLQVREQPRAVQGPEPSGDALTVSAAREPQSEQAGQ</sequence>
<evidence type="ECO:0000256" key="1">
    <source>
        <dbReference type="SAM" id="MobiDB-lite"/>
    </source>
</evidence>
<organism evidence="2">
    <name type="scientific">Chromera velia CCMP2878</name>
    <dbReference type="NCBI Taxonomy" id="1169474"/>
    <lineage>
        <taxon>Eukaryota</taxon>
        <taxon>Sar</taxon>
        <taxon>Alveolata</taxon>
        <taxon>Colpodellida</taxon>
        <taxon>Chromeraceae</taxon>
        <taxon>Chromera</taxon>
    </lineage>
</organism>
<dbReference type="VEuPathDB" id="CryptoDB:Cvel_2125"/>
<reference evidence="2" key="1">
    <citation type="submission" date="2014-11" db="EMBL/GenBank/DDBJ databases">
        <authorList>
            <person name="Otto D Thomas"/>
            <person name="Naeem Raeece"/>
        </authorList>
    </citation>
    <scope>NUCLEOTIDE SEQUENCE</scope>
</reference>
<evidence type="ECO:0000313" key="2">
    <source>
        <dbReference type="EMBL" id="CEM54199.1"/>
    </source>
</evidence>
<accession>A0A0G4IAY7</accession>
<dbReference type="Gene3D" id="3.40.630.30">
    <property type="match status" value="1"/>
</dbReference>
<dbReference type="EMBL" id="CDMZ01005765">
    <property type="protein sequence ID" value="CEM54199.1"/>
    <property type="molecule type" value="Genomic_DNA"/>
</dbReference>
<dbReference type="InterPro" id="IPR016181">
    <property type="entry name" value="Acyl_CoA_acyltransferase"/>
</dbReference>
<feature type="region of interest" description="Disordered" evidence="1">
    <location>
        <begin position="354"/>
        <end position="384"/>
    </location>
</feature>